<dbReference type="Proteomes" id="UP000191672">
    <property type="component" value="Unassembled WGS sequence"/>
</dbReference>
<reference evidence="3" key="1">
    <citation type="journal article" date="2017" name="Nat. Microbiol.">
        <title>Global analysis of biosynthetic gene clusters reveals vast potential of secondary metabolite production in Penicillium species.</title>
        <authorList>
            <person name="Nielsen J.C."/>
            <person name="Grijseels S."/>
            <person name="Prigent S."/>
            <person name="Ji B."/>
            <person name="Dainat J."/>
            <person name="Nielsen K.F."/>
            <person name="Frisvad J.C."/>
            <person name="Workman M."/>
            <person name="Nielsen J."/>
        </authorList>
    </citation>
    <scope>NUCLEOTIDE SEQUENCE [LARGE SCALE GENOMIC DNA]</scope>
    <source>
        <strain evidence="3">IBT 31811</strain>
    </source>
</reference>
<dbReference type="AlphaFoldDB" id="A0A1V6Q2L6"/>
<accession>A0A1V6Q2L6</accession>
<keyword evidence="3" id="KW-1185">Reference proteome</keyword>
<protein>
    <submittedName>
        <fullName evidence="2">Uncharacterized protein</fullName>
    </submittedName>
</protein>
<evidence type="ECO:0000313" key="2">
    <source>
        <dbReference type="EMBL" id="OQD83518.1"/>
    </source>
</evidence>
<dbReference type="Gene3D" id="3.40.50.1820">
    <property type="entry name" value="alpha/beta hydrolase"/>
    <property type="match status" value="1"/>
</dbReference>
<dbReference type="GO" id="GO:0017000">
    <property type="term" value="P:antibiotic biosynthetic process"/>
    <property type="evidence" value="ECO:0007669"/>
    <property type="project" value="UniProtKB-ARBA"/>
</dbReference>
<feature type="region of interest" description="Disordered" evidence="1">
    <location>
        <begin position="1"/>
        <end position="33"/>
    </location>
</feature>
<dbReference type="EMBL" id="MDYN01000016">
    <property type="protein sequence ID" value="OQD83518.1"/>
    <property type="molecule type" value="Genomic_DNA"/>
</dbReference>
<name>A0A1V6Q2L6_9EURO</name>
<gene>
    <name evidence="2" type="ORF">PENANT_c016G11837</name>
</gene>
<proteinExistence type="predicted"/>
<dbReference type="InterPro" id="IPR029058">
    <property type="entry name" value="AB_hydrolase_fold"/>
</dbReference>
<dbReference type="SUPFAM" id="SSF53474">
    <property type="entry name" value="alpha/beta-Hydrolases"/>
    <property type="match status" value="1"/>
</dbReference>
<feature type="region of interest" description="Disordered" evidence="1">
    <location>
        <begin position="55"/>
        <end position="92"/>
    </location>
</feature>
<dbReference type="OrthoDB" id="5396420at2759"/>
<sequence length="426" mass="46499">MEALQIDESSASDVDHLKNRDIQAPSHAPSPQHVLASTASAVVVTVKYRLGAAKQQKSLDSSTRSPQGQNESPDQALGPTSPQPETYKYPTPVHDTLTGFDWIKTNLNPSKLGICGTHIGGSLALMLSLTEAQSINAVAATNPICDWPSLDEYCTTENTNTDTDLDPGSNGKLVSQKPKRHSRKKTAPTDLVPLLEARSKFFTTPEKAFDSFASPILFLRSAGRDVPRTFPRYLTGPEYPVPVLQNTRTMTAAEAYDAAEGSLWDRDVYPDGDGDEVNDLVGTVTRRRKALSRWPPYGLDYGVEGKRWSGPHDGIGRLEVTLPFVRVFTGEGVDFGGEGGVSEGVSESSVVRRGGKGKEGSFGNTVRARQAEEMVSVMRRACFWGREKGFGERRVVLSRALSGVDQSREVGEWFRDVFDGTMDEVD</sequence>
<evidence type="ECO:0000313" key="3">
    <source>
        <dbReference type="Proteomes" id="UP000191672"/>
    </source>
</evidence>
<dbReference type="STRING" id="416450.A0A1V6Q2L6"/>
<feature type="region of interest" description="Disordered" evidence="1">
    <location>
        <begin position="158"/>
        <end position="187"/>
    </location>
</feature>
<organism evidence="2 3">
    <name type="scientific">Penicillium antarcticum</name>
    <dbReference type="NCBI Taxonomy" id="416450"/>
    <lineage>
        <taxon>Eukaryota</taxon>
        <taxon>Fungi</taxon>
        <taxon>Dikarya</taxon>
        <taxon>Ascomycota</taxon>
        <taxon>Pezizomycotina</taxon>
        <taxon>Eurotiomycetes</taxon>
        <taxon>Eurotiomycetidae</taxon>
        <taxon>Eurotiales</taxon>
        <taxon>Aspergillaceae</taxon>
        <taxon>Penicillium</taxon>
    </lineage>
</organism>
<dbReference type="GO" id="GO:0072330">
    <property type="term" value="P:monocarboxylic acid biosynthetic process"/>
    <property type="evidence" value="ECO:0007669"/>
    <property type="project" value="UniProtKB-ARBA"/>
</dbReference>
<feature type="compositionally biased region" description="Basic residues" evidence="1">
    <location>
        <begin position="177"/>
        <end position="186"/>
    </location>
</feature>
<evidence type="ECO:0000256" key="1">
    <source>
        <dbReference type="SAM" id="MobiDB-lite"/>
    </source>
</evidence>
<comment type="caution">
    <text evidence="2">The sequence shown here is derived from an EMBL/GenBank/DDBJ whole genome shotgun (WGS) entry which is preliminary data.</text>
</comment>
<feature type="compositionally biased region" description="Polar residues" evidence="1">
    <location>
        <begin position="55"/>
        <end position="84"/>
    </location>
</feature>